<keyword evidence="1" id="KW-0732">Signal</keyword>
<feature type="chain" id="PRO_5046612006" evidence="1">
    <location>
        <begin position="27"/>
        <end position="176"/>
    </location>
</feature>
<feature type="signal peptide" evidence="1">
    <location>
        <begin position="1"/>
        <end position="26"/>
    </location>
</feature>
<evidence type="ECO:0000256" key="1">
    <source>
        <dbReference type="SAM" id="SignalP"/>
    </source>
</evidence>
<reference evidence="2 3" key="1">
    <citation type="submission" date="2024-02" db="EMBL/GenBank/DDBJ databases">
        <title>Rubritalea halochordaticola NBRC 107102.</title>
        <authorList>
            <person name="Ichikawa N."/>
            <person name="Katano-Makiyama Y."/>
            <person name="Hidaka K."/>
        </authorList>
    </citation>
    <scope>NUCLEOTIDE SEQUENCE [LARGE SCALE GENOMIC DNA]</scope>
    <source>
        <strain evidence="2 3">NBRC 107102</strain>
    </source>
</reference>
<dbReference type="Proteomes" id="UP001424741">
    <property type="component" value="Unassembled WGS sequence"/>
</dbReference>
<evidence type="ECO:0000313" key="2">
    <source>
        <dbReference type="EMBL" id="GAA5494507.1"/>
    </source>
</evidence>
<evidence type="ECO:0000313" key="3">
    <source>
        <dbReference type="Proteomes" id="UP001424741"/>
    </source>
</evidence>
<gene>
    <name evidence="2" type="ORF">Rhal01_00669</name>
</gene>
<keyword evidence="3" id="KW-1185">Reference proteome</keyword>
<comment type="caution">
    <text evidence="2">The sequence shown here is derived from an EMBL/GenBank/DDBJ whole genome shotgun (WGS) entry which is preliminary data.</text>
</comment>
<accession>A0ABP9UZN0</accession>
<name>A0ABP9UZN0_9BACT</name>
<organism evidence="2 3">
    <name type="scientific">Rubritalea halochordaticola</name>
    <dbReference type="NCBI Taxonomy" id="714537"/>
    <lineage>
        <taxon>Bacteria</taxon>
        <taxon>Pseudomonadati</taxon>
        <taxon>Verrucomicrobiota</taxon>
        <taxon>Verrucomicrobiia</taxon>
        <taxon>Verrucomicrobiales</taxon>
        <taxon>Rubritaleaceae</taxon>
        <taxon>Rubritalea</taxon>
    </lineage>
</organism>
<protein>
    <submittedName>
        <fullName evidence="2">Uncharacterized protein</fullName>
    </submittedName>
</protein>
<sequence>MQFKTLPKTAGTLFAMITVASSPLTAQEENTSPLDQLRLSAAKADELVVYEGLPSSQKDESSLVQELSRKDVVILCSQAFYAPGASASQSPLIREIITDADSIKTYSGQKDCGPFHPDYVVCWQVDGISRYIFIGLECGEIIYCSPQVTRQYDLTADALKKLQVAFQPYAKKRPEN</sequence>
<proteinExistence type="predicted"/>
<dbReference type="EMBL" id="BAABRL010000002">
    <property type="protein sequence ID" value="GAA5494507.1"/>
    <property type="molecule type" value="Genomic_DNA"/>
</dbReference>